<evidence type="ECO:0000259" key="16">
    <source>
        <dbReference type="PROSITE" id="PS50157"/>
    </source>
</evidence>
<dbReference type="PROSITE" id="PS50157">
    <property type="entry name" value="ZINC_FINGER_C2H2_2"/>
    <property type="match status" value="1"/>
</dbReference>
<feature type="compositionally biased region" description="Low complexity" evidence="13">
    <location>
        <begin position="676"/>
        <end position="688"/>
    </location>
</feature>
<dbReference type="PROSITE" id="PS00028">
    <property type="entry name" value="ZINC_FINGER_C2H2_1"/>
    <property type="match status" value="1"/>
</dbReference>
<evidence type="ECO:0000256" key="9">
    <source>
        <dbReference type="ARBA" id="ARBA00023136"/>
    </source>
</evidence>
<dbReference type="Gene3D" id="1.10.10.10">
    <property type="entry name" value="Winged helix-like DNA-binding domain superfamily/Winged helix DNA-binding domain"/>
    <property type="match status" value="1"/>
</dbReference>
<evidence type="ECO:0000259" key="15">
    <source>
        <dbReference type="PROSITE" id="PS50061"/>
    </source>
</evidence>
<dbReference type="InterPro" id="IPR008166">
    <property type="entry name" value="Glyco_transf_92"/>
</dbReference>
<dbReference type="PROSITE" id="PS00345">
    <property type="entry name" value="ETS_DOMAIN_1"/>
    <property type="match status" value="1"/>
</dbReference>
<dbReference type="SUPFAM" id="SSF47769">
    <property type="entry name" value="SAM/Pointed domain"/>
    <property type="match status" value="1"/>
</dbReference>
<dbReference type="GO" id="GO:0016757">
    <property type="term" value="F:glycosyltransferase activity"/>
    <property type="evidence" value="ECO:0007669"/>
    <property type="project" value="UniProtKB-KW"/>
</dbReference>
<evidence type="ECO:0000256" key="10">
    <source>
        <dbReference type="ARBA" id="ARBA00034119"/>
    </source>
</evidence>
<dbReference type="InterPro" id="IPR000418">
    <property type="entry name" value="Ets_dom"/>
</dbReference>
<feature type="domain" description="ETS" evidence="15">
    <location>
        <begin position="1488"/>
        <end position="1570"/>
    </location>
</feature>
<dbReference type="Pfam" id="PF01697">
    <property type="entry name" value="Glyco_transf_92"/>
    <property type="match status" value="2"/>
</dbReference>
<feature type="region of interest" description="Disordered" evidence="13">
    <location>
        <begin position="1450"/>
        <end position="1474"/>
    </location>
</feature>
<dbReference type="Proteomes" id="UP001487740">
    <property type="component" value="Unassembled WGS sequence"/>
</dbReference>
<dbReference type="Gene3D" id="1.10.150.50">
    <property type="entry name" value="Transcription Factor, Ets-1"/>
    <property type="match status" value="1"/>
</dbReference>
<feature type="compositionally biased region" description="Polar residues" evidence="13">
    <location>
        <begin position="1454"/>
        <end position="1464"/>
    </location>
</feature>
<dbReference type="InterPro" id="IPR036236">
    <property type="entry name" value="Znf_C2H2_sf"/>
</dbReference>
<evidence type="ECO:0000256" key="14">
    <source>
        <dbReference type="SAM" id="Phobius"/>
    </source>
</evidence>
<evidence type="ECO:0000256" key="13">
    <source>
        <dbReference type="SAM" id="MobiDB-lite"/>
    </source>
</evidence>
<feature type="compositionally biased region" description="Basic and acidic residues" evidence="13">
    <location>
        <begin position="705"/>
        <end position="716"/>
    </location>
</feature>
<dbReference type="GO" id="GO:0008270">
    <property type="term" value="F:zinc ion binding"/>
    <property type="evidence" value="ECO:0007669"/>
    <property type="project" value="UniProtKB-KW"/>
</dbReference>
<dbReference type="GO" id="GO:0005634">
    <property type="term" value="C:nucleus"/>
    <property type="evidence" value="ECO:0007669"/>
    <property type="project" value="UniProtKB-SubCell"/>
</dbReference>
<protein>
    <recommendedName>
        <fullName evidence="19">C2H2-type domain-containing protein</fullName>
    </recommendedName>
</protein>
<evidence type="ECO:0000256" key="7">
    <source>
        <dbReference type="ARBA" id="ARBA00022771"/>
    </source>
</evidence>
<feature type="compositionally biased region" description="Basic and acidic residues" evidence="13">
    <location>
        <begin position="723"/>
        <end position="732"/>
    </location>
</feature>
<dbReference type="GO" id="GO:0003700">
    <property type="term" value="F:DNA-binding transcription factor activity"/>
    <property type="evidence" value="ECO:0007669"/>
    <property type="project" value="InterPro"/>
</dbReference>
<dbReference type="SMART" id="SM00355">
    <property type="entry name" value="ZnF_C2H2"/>
    <property type="match status" value="4"/>
</dbReference>
<comment type="similarity">
    <text evidence="2 12">Belongs to the ETS family.</text>
</comment>
<evidence type="ECO:0000256" key="2">
    <source>
        <dbReference type="ARBA" id="ARBA00005562"/>
    </source>
</evidence>
<evidence type="ECO:0000256" key="4">
    <source>
        <dbReference type="ARBA" id="ARBA00022676"/>
    </source>
</evidence>
<evidence type="ECO:0000256" key="5">
    <source>
        <dbReference type="ARBA" id="ARBA00022679"/>
    </source>
</evidence>
<evidence type="ECO:0000313" key="18">
    <source>
        <dbReference type="Proteomes" id="UP001487740"/>
    </source>
</evidence>
<evidence type="ECO:0000256" key="8">
    <source>
        <dbReference type="ARBA" id="ARBA00022833"/>
    </source>
</evidence>
<name>A0AAW0TRR7_SCYPA</name>
<dbReference type="InterPro" id="IPR003118">
    <property type="entry name" value="Pointed_dom"/>
</dbReference>
<keyword evidence="14" id="KW-1133">Transmembrane helix</keyword>
<dbReference type="InterPro" id="IPR036390">
    <property type="entry name" value="WH_DNA-bd_sf"/>
</dbReference>
<evidence type="ECO:0008006" key="19">
    <source>
        <dbReference type="Google" id="ProtNLM"/>
    </source>
</evidence>
<feature type="region of interest" description="Disordered" evidence="13">
    <location>
        <begin position="674"/>
        <end position="736"/>
    </location>
</feature>
<comment type="caution">
    <text evidence="17">The sequence shown here is derived from an EMBL/GenBank/DDBJ whole genome shotgun (WGS) entry which is preliminary data.</text>
</comment>
<evidence type="ECO:0000256" key="6">
    <source>
        <dbReference type="ARBA" id="ARBA00022723"/>
    </source>
</evidence>
<dbReference type="InterPro" id="IPR041661">
    <property type="entry name" value="ZN622/Rei1/Reh1_Znf-C2H2"/>
</dbReference>
<comment type="similarity">
    <text evidence="3">Belongs to the glycosyltransferase 92 family.</text>
</comment>
<dbReference type="GO" id="GO:0043565">
    <property type="term" value="F:sequence-specific DNA binding"/>
    <property type="evidence" value="ECO:0007669"/>
    <property type="project" value="InterPro"/>
</dbReference>
<keyword evidence="8" id="KW-0862">Zinc</keyword>
<dbReference type="InterPro" id="IPR013761">
    <property type="entry name" value="SAM/pointed_sf"/>
</dbReference>
<evidence type="ECO:0000256" key="12">
    <source>
        <dbReference type="RuleBase" id="RU004019"/>
    </source>
</evidence>
<keyword evidence="7 11" id="KW-0863">Zinc-finger</keyword>
<proteinExistence type="inferred from homology"/>
<keyword evidence="12" id="KW-0539">Nucleus</keyword>
<keyword evidence="14" id="KW-0812">Transmembrane</keyword>
<keyword evidence="5" id="KW-0808">Transferase</keyword>
<dbReference type="GO" id="GO:0016020">
    <property type="term" value="C:membrane"/>
    <property type="evidence" value="ECO:0007669"/>
    <property type="project" value="UniProtKB-SubCell"/>
</dbReference>
<dbReference type="InterPro" id="IPR036388">
    <property type="entry name" value="WH-like_DNA-bd_sf"/>
</dbReference>
<evidence type="ECO:0000256" key="1">
    <source>
        <dbReference type="ARBA" id="ARBA00004370"/>
    </source>
</evidence>
<dbReference type="SUPFAM" id="SSF57667">
    <property type="entry name" value="beta-beta-alpha zinc fingers"/>
    <property type="match status" value="1"/>
</dbReference>
<dbReference type="PRINTS" id="PR00454">
    <property type="entry name" value="ETSDOMAIN"/>
</dbReference>
<dbReference type="PROSITE" id="PS50061">
    <property type="entry name" value="ETS_DOMAIN_3"/>
    <property type="match status" value="1"/>
</dbReference>
<gene>
    <name evidence="17" type="ORF">O3P69_010287</name>
</gene>
<dbReference type="Gene3D" id="3.10.20.90">
    <property type="entry name" value="Phosphatidylinositol 3-kinase Catalytic Subunit, Chain A, domain 1"/>
    <property type="match status" value="1"/>
</dbReference>
<accession>A0AAW0TRR7</accession>
<dbReference type="Pfam" id="PF02198">
    <property type="entry name" value="SAM_PNT"/>
    <property type="match status" value="1"/>
</dbReference>
<keyword evidence="9 14" id="KW-0472">Membrane</keyword>
<sequence length="1978" mass="226382">MESYLTSVRRLRKTLQEEKEAVLQVDHFYLHGLQWHLKLQQPSKHRTHRSQRGSDWNICSGAAGKEPWKMLRGMQCRMVRGMVVVISVFMLGLFIQRDKIFIVLPDLRRSSYFVPVTGDSATVLPWGCKCPIAWHVPDKEMSFMNLSVPWTNATIRQGLEERHPNMPVELLYGAGASASKLRCPLLPTVFSIDWRNTLWQRATLDINDNFLLYSAFLDPDADGRASIRLLGVSKSKAPPLAWCHIWFSSEAPPLPVRVTSVDYLDYQNKNSDRQMPYLLRCPLPPDTLAVPLAVSLVPEPCAPATNLLKVIGARERHLSAYRSRVAPRNPVTLVRGWAAAVCGPALFYYHEDFSQRLVEWLELLRAQGFSQVFLYTTDVHPNITKVLRHYTQEGFVQVTDYTYPPPYVNEPSLRKLWTQNERQKMFAQENVHFTDCVLRHMHQYRFLAHFDPDEVPILPNHDNFTHFLDDLIASIRGAAPAGFRLQWSYFYSNIGPSKETANLPDPLWALRHTHRQAEHMKRPLPGKFKPIFDMNAVRGVYSHGPMLCTGGRCNHGALRTVSPEKEAFLAHFRLDCDEVCKQSLVSDLTLLRYSEQVITRALKLPGFSSWCNDKSSKTEQCEGRRGARCRGRWKVCARMCFMTLRRPRKGGMWMLGLVLLLIITLHDSWQRKLLNSGTPRSPSGTPSEAPRETPRETPTPSETQTPREEKPRENQRKTQTLRETPRETKDEPAPVCKCSVSSWPGNKITPYLSLAVPWDNSTIYRELQERHPNLPLELLTGEEDKRCSLLPTVLSSIEWRNRYWQRVNLDSGSLFLYSAFYDPEQADGRASIRLLGVSRSKAPTLTWCHIWFSPDAPPLPVKATSVDYLDYQSRNSDRQMPYLLRCPLPPDTTHAMPLAVSLVSEPCAPAANLLKVLGGRERGVSAYRSGNVPASPSTMVRLVRGWAAAVCGPALFYYHEDFSPRLVEWLELLRAQGFSQVFLYTTDVHPNITKVLRHYTQEGFVQVTDYTYPPPYVNEPNLRRLWVLVERQKMFAQENVYFTDCVLRHMHQYRFLAHFDPDEVPILPLHDNFTHFLDDLIASTRHSPPVGFKLRRYYFYDNLQPSEEASRLPSYLWILRHTKRLARHLTRLHTGEVKPIHDTDVIRGVFSHASILCVSGRCHTSSMHQVPTETAFYGHFRLTCDEECLQNTQHDLTLQRHREQFHSRLVHYLALSSSITTFNLPNLLAAAGVYPLTMPLQVYAIEVDIRETMSDLLAHAGEALTLDLTNHRVTVLGDRQMDSQDTLQDQCGTRTGHVQVQFVIRSDEEGGVLDIVDVLKSSEEEVNEEEVAKEDAPPERSKPTRWVVSTEFRGIQKALKMPRDPRQWTAAHVRVWLAWARQHFPEVAPHHHHHGNLDGAQMMTLTPSQLLQHRVLLTHAGDRPGDSLFVTHRDLLKQTGAAAVCELPPAPQHSVHQQTSQATSRSEKIQRSSLTSATGVTASVPQPIQLWQFLLELLTEPKLVKVISWWGTGISGEFRLHQPEAVAALWGHRKGRPNMTYDKLSRALRYYYEGDMIAKVAGKKFVYRFVLDLKVVVGYSAAELKAQWIPMHLSRFLEPYNPSPSEHCSPTSYSAFIQHHSNSPAPSTLCHPAKTTVTQTHPPKPSAGTNEGRHINKVLKVIMGAWGSDFAALDFNFASDAPVVCPLCPKSFTVTQDCKFLLQHLLEAHHLIIGEVEQVADLRQYILYWGKLHHLKLQDYCVVFSTSSEPGVPAVDSSPADTYYLLCDKLPEDFKLRRSLMQMKLKHVVEQKEKERQDVNFSRQCIYCSEIVTGGVTNCFQHLTHQHSFSLGNPDNIVFGAQLLDILHEKLRNLQCLCCEKIFKTHKMLREHMRKQQHRCLNPKNKVYDKFYLRNYLRPGMPWEETKRNLDEESDTESLSEDGGHAVKFQEEPEWTDWLEVNIHPTTCLFCSFTTTKFLSLEMIREADDPENQGKVMA</sequence>
<dbReference type="SMART" id="SM00251">
    <property type="entry name" value="SAM_PNT"/>
    <property type="match status" value="1"/>
</dbReference>
<organism evidence="17 18">
    <name type="scientific">Scylla paramamosain</name>
    <name type="common">Mud crab</name>
    <dbReference type="NCBI Taxonomy" id="85552"/>
    <lineage>
        <taxon>Eukaryota</taxon>
        <taxon>Metazoa</taxon>
        <taxon>Ecdysozoa</taxon>
        <taxon>Arthropoda</taxon>
        <taxon>Crustacea</taxon>
        <taxon>Multicrustacea</taxon>
        <taxon>Malacostraca</taxon>
        <taxon>Eumalacostraca</taxon>
        <taxon>Eucarida</taxon>
        <taxon>Decapoda</taxon>
        <taxon>Pleocyemata</taxon>
        <taxon>Brachyura</taxon>
        <taxon>Eubrachyura</taxon>
        <taxon>Portunoidea</taxon>
        <taxon>Portunidae</taxon>
        <taxon>Portuninae</taxon>
        <taxon>Scylla</taxon>
    </lineage>
</organism>
<feature type="transmembrane region" description="Helical" evidence="14">
    <location>
        <begin position="78"/>
        <end position="95"/>
    </location>
</feature>
<evidence type="ECO:0000256" key="3">
    <source>
        <dbReference type="ARBA" id="ARBA00007647"/>
    </source>
</evidence>
<feature type="domain" description="C2H2-type" evidence="16">
    <location>
        <begin position="1854"/>
        <end position="1883"/>
    </location>
</feature>
<reference evidence="17 18" key="1">
    <citation type="submission" date="2023-03" db="EMBL/GenBank/DDBJ databases">
        <title>High-quality genome of Scylla paramamosain provides insights in environmental adaptation.</title>
        <authorList>
            <person name="Zhang L."/>
        </authorList>
    </citation>
    <scope>NUCLEOTIDE SEQUENCE [LARGE SCALE GENOMIC DNA]</scope>
    <source>
        <strain evidence="17">LZ_2023a</strain>
        <tissue evidence="17">Muscle</tissue>
    </source>
</reference>
<keyword evidence="18" id="KW-1185">Reference proteome</keyword>
<dbReference type="PANTHER" id="PTHR13267">
    <property type="entry name" value="ZINC FINGER PROTEIN 277"/>
    <property type="match status" value="1"/>
</dbReference>
<comment type="subcellular location">
    <subcellularLocation>
        <location evidence="1">Membrane</location>
    </subcellularLocation>
    <subcellularLocation>
        <location evidence="12">Nucleus</location>
    </subcellularLocation>
</comment>
<comment type="similarity">
    <text evidence="10">Belongs to the ZNF277 family.</text>
</comment>
<dbReference type="Pfam" id="PF12756">
    <property type="entry name" value="zf-C2H2_2"/>
    <property type="match status" value="1"/>
</dbReference>
<dbReference type="SUPFAM" id="SSF46785">
    <property type="entry name" value="Winged helix' DNA-binding domain"/>
    <property type="match status" value="1"/>
</dbReference>
<dbReference type="PROSITE" id="PS00346">
    <property type="entry name" value="ETS_DOMAIN_2"/>
    <property type="match status" value="1"/>
</dbReference>
<dbReference type="InterPro" id="IPR013087">
    <property type="entry name" value="Znf_C2H2_type"/>
</dbReference>
<keyword evidence="6" id="KW-0479">Metal-binding</keyword>
<evidence type="ECO:0000256" key="11">
    <source>
        <dbReference type="PROSITE-ProRule" id="PRU00042"/>
    </source>
</evidence>
<dbReference type="PANTHER" id="PTHR13267:SF3">
    <property type="entry name" value="ZINC FINGER PROTEIN 277"/>
    <property type="match status" value="1"/>
</dbReference>
<dbReference type="EMBL" id="JARAKH010000025">
    <property type="protein sequence ID" value="KAK8390484.1"/>
    <property type="molecule type" value="Genomic_DNA"/>
</dbReference>
<dbReference type="SMART" id="SM00413">
    <property type="entry name" value="ETS"/>
    <property type="match status" value="1"/>
</dbReference>
<keyword evidence="4" id="KW-0328">Glycosyltransferase</keyword>
<evidence type="ECO:0000313" key="17">
    <source>
        <dbReference type="EMBL" id="KAK8390484.1"/>
    </source>
</evidence>
<keyword evidence="12" id="KW-0238">DNA-binding</keyword>
<dbReference type="InterPro" id="IPR040048">
    <property type="entry name" value="ZNF277"/>
</dbReference>
<dbReference type="Pfam" id="PF00178">
    <property type="entry name" value="Ets"/>
    <property type="match status" value="1"/>
</dbReference>